<dbReference type="Proteomes" id="UP001144050">
    <property type="component" value="Unassembled WGS sequence"/>
</dbReference>
<dbReference type="RefSeq" id="WP_271657001.1">
    <property type="nucleotide sequence ID" value="NZ_JAIVFG010000035.1"/>
</dbReference>
<dbReference type="AlphaFoldDB" id="A0AAW5ZSN7"/>
<dbReference type="PANTHER" id="PTHR46889:SF4">
    <property type="entry name" value="TRANSPOSASE INSO FOR INSERTION SEQUENCE ELEMENT IS911B-RELATED"/>
    <property type="match status" value="1"/>
</dbReference>
<name>A0AAW5ZSN7_RALSL</name>
<organism evidence="2 3">
    <name type="scientific">Ralstonia solanacearum</name>
    <name type="common">Pseudomonas solanacearum</name>
    <dbReference type="NCBI Taxonomy" id="305"/>
    <lineage>
        <taxon>Bacteria</taxon>
        <taxon>Pseudomonadati</taxon>
        <taxon>Pseudomonadota</taxon>
        <taxon>Betaproteobacteria</taxon>
        <taxon>Burkholderiales</taxon>
        <taxon>Burkholderiaceae</taxon>
        <taxon>Ralstonia</taxon>
        <taxon>Ralstonia solanacearum species complex</taxon>
    </lineage>
</organism>
<evidence type="ECO:0000259" key="1">
    <source>
        <dbReference type="Pfam" id="PF13276"/>
    </source>
</evidence>
<reference evidence="2" key="1">
    <citation type="submission" date="2021-09" db="EMBL/GenBank/DDBJ databases">
        <title>Genomic analysis of Ralstonia spp.</title>
        <authorList>
            <person name="Aburjaile F."/>
            <person name="Ariute J.C."/>
            <person name="Pais A.K.L."/>
            <person name="Albuquerque G.M.R."/>
            <person name="Silva A.M.F."/>
            <person name="Brenig B."/>
            <person name="Azevedo V."/>
            <person name="Matiuzzi M."/>
            <person name="Ramos R."/>
            <person name="Goes-Neto A."/>
            <person name="Soares S."/>
            <person name="Iseppon A.M.B."/>
            <person name="Souza E."/>
            <person name="Gama M."/>
        </authorList>
    </citation>
    <scope>NUCLEOTIDE SEQUENCE</scope>
    <source>
        <strain evidence="2">CCRMRs91</strain>
    </source>
</reference>
<evidence type="ECO:0000313" key="2">
    <source>
        <dbReference type="EMBL" id="MDB0572759.1"/>
    </source>
</evidence>
<dbReference type="Pfam" id="PF13276">
    <property type="entry name" value="HTH_21"/>
    <property type="match status" value="1"/>
</dbReference>
<feature type="domain" description="HTH-like" evidence="1">
    <location>
        <begin position="46"/>
        <end position="88"/>
    </location>
</feature>
<comment type="caution">
    <text evidence="2">The sequence shown here is derived from an EMBL/GenBank/DDBJ whole genome shotgun (WGS) entry which is preliminary data.</text>
</comment>
<sequence>MKYHAVSALQKKAVVVSVACRALGVSRSGYYAHRRAQPSAAKLRQEVHVRAAFAASGQSYGSRRVMHALRAQGERIGRYRVRTLMRAAQ</sequence>
<evidence type="ECO:0000313" key="3">
    <source>
        <dbReference type="Proteomes" id="UP001144050"/>
    </source>
</evidence>
<dbReference type="InterPro" id="IPR025948">
    <property type="entry name" value="HTH-like_dom"/>
</dbReference>
<dbReference type="EMBL" id="JAIVFG010000035">
    <property type="protein sequence ID" value="MDB0572759.1"/>
    <property type="molecule type" value="Genomic_DNA"/>
</dbReference>
<accession>A0AAW5ZSN7</accession>
<dbReference type="PANTHER" id="PTHR46889">
    <property type="entry name" value="TRANSPOSASE INSF FOR INSERTION SEQUENCE IS3B-RELATED"/>
    <property type="match status" value="1"/>
</dbReference>
<dbReference type="InterPro" id="IPR050900">
    <property type="entry name" value="Transposase_IS3/IS150/IS904"/>
</dbReference>
<feature type="non-terminal residue" evidence="2">
    <location>
        <position position="89"/>
    </location>
</feature>
<gene>
    <name evidence="2" type="ORF">LBW59_18515</name>
</gene>
<protein>
    <submittedName>
        <fullName evidence="2">IS3 family transposase</fullName>
    </submittedName>
</protein>
<proteinExistence type="predicted"/>